<evidence type="ECO:0000313" key="2">
    <source>
        <dbReference type="EMBL" id="KAH3860874.1"/>
    </source>
</evidence>
<feature type="compositionally biased region" description="Polar residues" evidence="1">
    <location>
        <begin position="332"/>
        <end position="341"/>
    </location>
</feature>
<protein>
    <submittedName>
        <fullName evidence="2">Uncharacterized protein</fullName>
    </submittedName>
</protein>
<comment type="caution">
    <text evidence="2">The sequence shown here is derived from an EMBL/GenBank/DDBJ whole genome shotgun (WGS) entry which is preliminary data.</text>
</comment>
<name>A0A9D4LNC8_DREPO</name>
<feature type="region of interest" description="Disordered" evidence="1">
    <location>
        <begin position="116"/>
        <end position="137"/>
    </location>
</feature>
<feature type="compositionally biased region" description="Polar residues" evidence="1">
    <location>
        <begin position="286"/>
        <end position="298"/>
    </location>
</feature>
<feature type="compositionally biased region" description="Basic and acidic residues" evidence="1">
    <location>
        <begin position="191"/>
        <end position="201"/>
    </location>
</feature>
<reference evidence="2" key="1">
    <citation type="journal article" date="2019" name="bioRxiv">
        <title>The Genome of the Zebra Mussel, Dreissena polymorpha: A Resource for Invasive Species Research.</title>
        <authorList>
            <person name="McCartney M.A."/>
            <person name="Auch B."/>
            <person name="Kono T."/>
            <person name="Mallez S."/>
            <person name="Zhang Y."/>
            <person name="Obille A."/>
            <person name="Becker A."/>
            <person name="Abrahante J.E."/>
            <person name="Garbe J."/>
            <person name="Badalamenti J.P."/>
            <person name="Herman A."/>
            <person name="Mangelson H."/>
            <person name="Liachko I."/>
            <person name="Sullivan S."/>
            <person name="Sone E.D."/>
            <person name="Koren S."/>
            <person name="Silverstein K.A.T."/>
            <person name="Beckman K.B."/>
            <person name="Gohl D.M."/>
        </authorList>
    </citation>
    <scope>NUCLEOTIDE SEQUENCE</scope>
    <source>
        <strain evidence="2">Duluth1</strain>
        <tissue evidence="2">Whole animal</tissue>
    </source>
</reference>
<organism evidence="2 3">
    <name type="scientific">Dreissena polymorpha</name>
    <name type="common">Zebra mussel</name>
    <name type="synonym">Mytilus polymorpha</name>
    <dbReference type="NCBI Taxonomy" id="45954"/>
    <lineage>
        <taxon>Eukaryota</taxon>
        <taxon>Metazoa</taxon>
        <taxon>Spiralia</taxon>
        <taxon>Lophotrochozoa</taxon>
        <taxon>Mollusca</taxon>
        <taxon>Bivalvia</taxon>
        <taxon>Autobranchia</taxon>
        <taxon>Heteroconchia</taxon>
        <taxon>Euheterodonta</taxon>
        <taxon>Imparidentia</taxon>
        <taxon>Neoheterodontei</taxon>
        <taxon>Myida</taxon>
        <taxon>Dreissenoidea</taxon>
        <taxon>Dreissenidae</taxon>
        <taxon>Dreissena</taxon>
    </lineage>
</organism>
<sequence>MQEFEILSIKVINLCHVIGIAFFCDNTYVTKLCRAIGYNEHAYPSPPPPYYDPRLPPHNATNGYVKKAPANTPYPSAFVDSPHVKCLIFNIPRTTIGNYAPRARVWGNRFRNQSGKRAGSVEAVGDRKYSTDRRSENVPNEFVVQQSFDGIPIIRPVIYIDDDDDDSRQRARSKSCVGRQKKRNNDTQSPKIRELHPDTTEVKATAAENTEVVIELRPRSRSRNPPQSRDVASALQSRAMSEADDFNQLRRSIKDEEPSRNSPVAVAGPSCAGDEGYEVPIRRSAKGQSSNAASSNHTNRPKTPPFDAPETARSGLASQGNVLNRSLAVEPTTGQPGSFQARQRLIEAHLQKNQSGPAPSKPTPSTSVAHRPETTPLRQSLLFR</sequence>
<dbReference type="AlphaFoldDB" id="A0A9D4LNC8"/>
<feature type="region of interest" description="Disordered" evidence="1">
    <location>
        <begin position="329"/>
        <end position="384"/>
    </location>
</feature>
<evidence type="ECO:0000313" key="3">
    <source>
        <dbReference type="Proteomes" id="UP000828390"/>
    </source>
</evidence>
<dbReference type="EMBL" id="JAIWYP010000002">
    <property type="protein sequence ID" value="KAH3860874.1"/>
    <property type="molecule type" value="Genomic_DNA"/>
</dbReference>
<reference evidence="2" key="2">
    <citation type="submission" date="2020-11" db="EMBL/GenBank/DDBJ databases">
        <authorList>
            <person name="McCartney M.A."/>
            <person name="Auch B."/>
            <person name="Kono T."/>
            <person name="Mallez S."/>
            <person name="Becker A."/>
            <person name="Gohl D.M."/>
            <person name="Silverstein K.A.T."/>
            <person name="Koren S."/>
            <person name="Bechman K.B."/>
            <person name="Herman A."/>
            <person name="Abrahante J.E."/>
            <person name="Garbe J."/>
        </authorList>
    </citation>
    <scope>NUCLEOTIDE SEQUENCE</scope>
    <source>
        <strain evidence="2">Duluth1</strain>
        <tissue evidence="2">Whole animal</tissue>
    </source>
</reference>
<evidence type="ECO:0000256" key="1">
    <source>
        <dbReference type="SAM" id="MobiDB-lite"/>
    </source>
</evidence>
<keyword evidence="3" id="KW-1185">Reference proteome</keyword>
<gene>
    <name evidence="2" type="ORF">DPMN_023797</name>
</gene>
<feature type="region of interest" description="Disordered" evidence="1">
    <location>
        <begin position="164"/>
        <end position="313"/>
    </location>
</feature>
<dbReference type="Proteomes" id="UP000828390">
    <property type="component" value="Unassembled WGS sequence"/>
</dbReference>
<feature type="compositionally biased region" description="Basic and acidic residues" evidence="1">
    <location>
        <begin position="124"/>
        <end position="136"/>
    </location>
</feature>
<accession>A0A9D4LNC8</accession>
<proteinExistence type="predicted"/>
<feature type="compositionally biased region" description="Polar residues" evidence="1">
    <location>
        <begin position="351"/>
        <end position="368"/>
    </location>
</feature>